<evidence type="ECO:0000256" key="1">
    <source>
        <dbReference type="SAM" id="MobiDB-lite"/>
    </source>
</evidence>
<reference evidence="2" key="1">
    <citation type="journal article" date="2012" name="Fungal Biol.">
        <title>Identification of effector genes from the phytopathogenic Oomycete Plasmopara viticola through the analysis of gene expression in germinated zoospores.</title>
        <authorList>
            <person name="Mestre P."/>
            <person name="Piron M.C."/>
            <person name="Merdinoglu D."/>
        </authorList>
    </citation>
    <scope>NUCLEOTIDE SEQUENCE</scope>
    <source>
        <strain evidence="2">SC</strain>
        <tissue evidence="2">In vitro germinated zoospores</tissue>
    </source>
</reference>
<proteinExistence type="evidence at transcript level"/>
<feature type="non-terminal residue" evidence="2">
    <location>
        <position position="1"/>
    </location>
</feature>
<feature type="region of interest" description="Disordered" evidence="1">
    <location>
        <begin position="36"/>
        <end position="60"/>
    </location>
</feature>
<name>H6S3X0_PLAVT</name>
<evidence type="ECO:0000313" key="2">
    <source>
        <dbReference type="EMBL" id="CCD28100.1"/>
    </source>
</evidence>
<protein>
    <submittedName>
        <fullName evidence="2">Uncharacterized protein</fullName>
    </submittedName>
</protein>
<dbReference type="AlphaFoldDB" id="H6S3X0"/>
<feature type="compositionally biased region" description="Polar residues" evidence="1">
    <location>
        <begin position="36"/>
        <end position="45"/>
    </location>
</feature>
<sequence>DGRPEPDSQSSCCGRGPCGRGAASGLRVQRVSLHFSTSVSETRGSSPGPERATGGSSPNSVVEIVVDRSKQACLQRTESWNTGFASRNDGQGFELYMEGQYFAR</sequence>
<dbReference type="EMBL" id="HE582026">
    <property type="protein sequence ID" value="CCD28100.1"/>
    <property type="molecule type" value="mRNA"/>
</dbReference>
<accession>H6S3X0</accession>
<organism evidence="2">
    <name type="scientific">Plasmopara viticola</name>
    <name type="common">Downy mildew of grapevine</name>
    <name type="synonym">Botrytis viticola</name>
    <dbReference type="NCBI Taxonomy" id="143451"/>
    <lineage>
        <taxon>Eukaryota</taxon>
        <taxon>Sar</taxon>
        <taxon>Stramenopiles</taxon>
        <taxon>Oomycota</taxon>
        <taxon>Peronosporomycetes</taxon>
        <taxon>Peronosporales</taxon>
        <taxon>Peronosporaceae</taxon>
        <taxon>Plasmopara</taxon>
    </lineage>
</organism>
<feature type="non-terminal residue" evidence="2">
    <location>
        <position position="104"/>
    </location>
</feature>